<organism evidence="4 5">
    <name type="scientific">Pedobacter yulinensis</name>
    <dbReference type="NCBI Taxonomy" id="2126353"/>
    <lineage>
        <taxon>Bacteria</taxon>
        <taxon>Pseudomonadati</taxon>
        <taxon>Bacteroidota</taxon>
        <taxon>Sphingobacteriia</taxon>
        <taxon>Sphingobacteriales</taxon>
        <taxon>Sphingobacteriaceae</taxon>
        <taxon>Pedobacter</taxon>
    </lineage>
</organism>
<comment type="similarity">
    <text evidence="1 2">Belongs to the small heat shock protein (HSP20) family.</text>
</comment>
<dbReference type="AlphaFoldDB" id="A0A2T3HN19"/>
<dbReference type="RefSeq" id="WP_107216047.1">
    <property type="nucleotide sequence ID" value="NZ_KZ686269.1"/>
</dbReference>
<keyword evidence="5" id="KW-1185">Reference proteome</keyword>
<dbReference type="PANTHER" id="PTHR11527">
    <property type="entry name" value="HEAT-SHOCK PROTEIN 20 FAMILY MEMBER"/>
    <property type="match status" value="1"/>
</dbReference>
<dbReference type="SUPFAM" id="SSF49764">
    <property type="entry name" value="HSP20-like chaperones"/>
    <property type="match status" value="1"/>
</dbReference>
<name>A0A2T3HN19_9SPHI</name>
<evidence type="ECO:0000256" key="2">
    <source>
        <dbReference type="RuleBase" id="RU003616"/>
    </source>
</evidence>
<accession>A0A2T3HN19</accession>
<dbReference type="Gene3D" id="2.60.40.790">
    <property type="match status" value="1"/>
</dbReference>
<dbReference type="PROSITE" id="PS01031">
    <property type="entry name" value="SHSP"/>
    <property type="match status" value="1"/>
</dbReference>
<evidence type="ECO:0000313" key="5">
    <source>
        <dbReference type="Proteomes" id="UP000240912"/>
    </source>
</evidence>
<comment type="caution">
    <text evidence="4">The sequence shown here is derived from an EMBL/GenBank/DDBJ whole genome shotgun (WGS) entry which is preliminary data.</text>
</comment>
<dbReference type="CDD" id="cd06464">
    <property type="entry name" value="ACD_sHsps-like"/>
    <property type="match status" value="1"/>
</dbReference>
<dbReference type="EMBL" id="PYLS01000005">
    <property type="protein sequence ID" value="PST83781.1"/>
    <property type="molecule type" value="Genomic_DNA"/>
</dbReference>
<dbReference type="InterPro" id="IPR002068">
    <property type="entry name" value="A-crystallin/Hsp20_dom"/>
</dbReference>
<dbReference type="InterPro" id="IPR031107">
    <property type="entry name" value="Small_HSP"/>
</dbReference>
<dbReference type="Pfam" id="PF00011">
    <property type="entry name" value="HSP20"/>
    <property type="match status" value="1"/>
</dbReference>
<protein>
    <submittedName>
        <fullName evidence="4">Heat-shock protein</fullName>
    </submittedName>
</protein>
<feature type="domain" description="SHSP" evidence="3">
    <location>
        <begin position="32"/>
        <end position="144"/>
    </location>
</feature>
<dbReference type="OrthoDB" id="9814487at2"/>
<dbReference type="InterPro" id="IPR008978">
    <property type="entry name" value="HSP20-like_chaperone"/>
</dbReference>
<sequence>MTLVKFNNRTRNHVPYLNNVFDSLFSDAMIKTDRVARQPQVNISETEHDFRLDLAAPGLKKENFEVAVKDNTLSITAARKQEQTQEVKNYSRKEFEYSEFARSFNLPEIADSEQINAVYTDGILHVTIAKKQEVKPQKRAIEVA</sequence>
<evidence type="ECO:0000256" key="1">
    <source>
        <dbReference type="PROSITE-ProRule" id="PRU00285"/>
    </source>
</evidence>
<dbReference type="Proteomes" id="UP000240912">
    <property type="component" value="Unassembled WGS sequence"/>
</dbReference>
<evidence type="ECO:0000259" key="3">
    <source>
        <dbReference type="PROSITE" id="PS01031"/>
    </source>
</evidence>
<reference evidence="4 5" key="1">
    <citation type="submission" date="2018-03" db="EMBL/GenBank/DDBJ databases">
        <authorList>
            <person name="Keele B.F."/>
        </authorList>
    </citation>
    <scope>NUCLEOTIDE SEQUENCE [LARGE SCALE GENOMIC DNA]</scope>
    <source>
        <strain evidence="4 5">YL28-9</strain>
    </source>
</reference>
<proteinExistence type="inferred from homology"/>
<gene>
    <name evidence="4" type="ORF">C7T94_09830</name>
</gene>
<evidence type="ECO:0000313" key="4">
    <source>
        <dbReference type="EMBL" id="PST83781.1"/>
    </source>
</evidence>